<gene>
    <name evidence="3" type="ORF">LX32DRAFT_29079</name>
</gene>
<comment type="caution">
    <text evidence="3">The sequence shown here is derived from an EMBL/GenBank/DDBJ whole genome shotgun (WGS) entry which is preliminary data.</text>
</comment>
<sequence>MCYGLSRANVRIIGNHSSQLLISAVFLYCFYCLQSIVSRYHVERGIIDRPLGRSLPWLNYKSATKTLAGNQLLTNKTYTCTHTIPRSEHHSPPQTGFDMDRDRQWAH</sequence>
<name>A0AAD9M1U0_9PEZI</name>
<feature type="compositionally biased region" description="Basic and acidic residues" evidence="1">
    <location>
        <begin position="98"/>
        <end position="107"/>
    </location>
</feature>
<keyword evidence="2" id="KW-0812">Transmembrane</keyword>
<evidence type="ECO:0000256" key="1">
    <source>
        <dbReference type="SAM" id="MobiDB-lite"/>
    </source>
</evidence>
<proteinExistence type="predicted"/>
<evidence type="ECO:0000313" key="3">
    <source>
        <dbReference type="EMBL" id="KAK2026250.1"/>
    </source>
</evidence>
<accession>A0AAD9M1U0</accession>
<protein>
    <submittedName>
        <fullName evidence="3">Uncharacterized protein</fullName>
    </submittedName>
</protein>
<feature type="transmembrane region" description="Helical" evidence="2">
    <location>
        <begin position="20"/>
        <end position="37"/>
    </location>
</feature>
<keyword evidence="4" id="KW-1185">Reference proteome</keyword>
<evidence type="ECO:0000256" key="2">
    <source>
        <dbReference type="SAM" id="Phobius"/>
    </source>
</evidence>
<dbReference type="EMBL" id="MU842918">
    <property type="protein sequence ID" value="KAK2026250.1"/>
    <property type="molecule type" value="Genomic_DNA"/>
</dbReference>
<organism evidence="3 4">
    <name type="scientific">Colletotrichum zoysiae</name>
    <dbReference type="NCBI Taxonomy" id="1216348"/>
    <lineage>
        <taxon>Eukaryota</taxon>
        <taxon>Fungi</taxon>
        <taxon>Dikarya</taxon>
        <taxon>Ascomycota</taxon>
        <taxon>Pezizomycotina</taxon>
        <taxon>Sordariomycetes</taxon>
        <taxon>Hypocreomycetidae</taxon>
        <taxon>Glomerellales</taxon>
        <taxon>Glomerellaceae</taxon>
        <taxon>Colletotrichum</taxon>
        <taxon>Colletotrichum graminicola species complex</taxon>
    </lineage>
</organism>
<reference evidence="3" key="1">
    <citation type="submission" date="2021-06" db="EMBL/GenBank/DDBJ databases">
        <title>Comparative genomics, transcriptomics and evolutionary studies reveal genomic signatures of adaptation to plant cell wall in hemibiotrophic fungi.</title>
        <authorList>
            <consortium name="DOE Joint Genome Institute"/>
            <person name="Baroncelli R."/>
            <person name="Diaz J.F."/>
            <person name="Benocci T."/>
            <person name="Peng M."/>
            <person name="Battaglia E."/>
            <person name="Haridas S."/>
            <person name="Andreopoulos W."/>
            <person name="Labutti K."/>
            <person name="Pangilinan J."/>
            <person name="Floch G.L."/>
            <person name="Makela M.R."/>
            <person name="Henrissat B."/>
            <person name="Grigoriev I.V."/>
            <person name="Crouch J.A."/>
            <person name="De Vries R.P."/>
            <person name="Sukno S.A."/>
            <person name="Thon M.R."/>
        </authorList>
    </citation>
    <scope>NUCLEOTIDE SEQUENCE</scope>
    <source>
        <strain evidence="3">MAFF235873</strain>
    </source>
</reference>
<dbReference type="Proteomes" id="UP001232148">
    <property type="component" value="Unassembled WGS sequence"/>
</dbReference>
<feature type="region of interest" description="Disordered" evidence="1">
    <location>
        <begin position="83"/>
        <end position="107"/>
    </location>
</feature>
<evidence type="ECO:0000313" key="4">
    <source>
        <dbReference type="Proteomes" id="UP001232148"/>
    </source>
</evidence>
<keyword evidence="2" id="KW-0472">Membrane</keyword>
<keyword evidence="2" id="KW-1133">Transmembrane helix</keyword>
<dbReference type="AlphaFoldDB" id="A0AAD9M1U0"/>